<evidence type="ECO:0000313" key="3">
    <source>
        <dbReference type="EMBL" id="MCV7074161.1"/>
    </source>
</evidence>
<evidence type="ECO:0000313" key="4">
    <source>
        <dbReference type="EMBL" id="ULP36537.1"/>
    </source>
</evidence>
<evidence type="ECO:0000259" key="2">
    <source>
        <dbReference type="Pfam" id="PF05065"/>
    </source>
</evidence>
<dbReference type="InterPro" id="IPR054612">
    <property type="entry name" value="Phage_capsid-like_C"/>
</dbReference>
<proteinExistence type="predicted"/>
<dbReference type="SUPFAM" id="SSF56563">
    <property type="entry name" value="Major capsid protein gp5"/>
    <property type="match status" value="1"/>
</dbReference>
<dbReference type="EMBL" id="JACKRN010001034">
    <property type="protein sequence ID" value="MCV7074161.1"/>
    <property type="molecule type" value="Genomic_DNA"/>
</dbReference>
<dbReference type="Gene3D" id="3.30.2320.10">
    <property type="entry name" value="hypothetical protein PF0899 domain"/>
    <property type="match status" value="1"/>
</dbReference>
<feature type="domain" description="Phage capsid-like C-terminal" evidence="2">
    <location>
        <begin position="10"/>
        <end position="274"/>
    </location>
</feature>
<protein>
    <submittedName>
        <fullName evidence="3">Phage major capsid protein</fullName>
    </submittedName>
</protein>
<evidence type="ECO:0000256" key="1">
    <source>
        <dbReference type="ARBA" id="ARBA00004328"/>
    </source>
</evidence>
<reference evidence="4" key="3">
    <citation type="submission" date="2022-08" db="EMBL/GenBank/DDBJ databases">
        <title>Whole genome sequencing of non-tuberculosis mycobacteria type-strains.</title>
        <authorList>
            <person name="Igarashi Y."/>
            <person name="Osugi A."/>
            <person name="Mitarai S."/>
        </authorList>
    </citation>
    <scope>NUCLEOTIDE SEQUENCE</scope>
    <source>
        <strain evidence="4">JCM 16372</strain>
    </source>
</reference>
<dbReference type="Pfam" id="PF05065">
    <property type="entry name" value="Phage_capsid"/>
    <property type="match status" value="1"/>
</dbReference>
<reference evidence="3" key="1">
    <citation type="submission" date="2020-07" db="EMBL/GenBank/DDBJ databases">
        <authorList>
            <person name="Pettersson B.M.F."/>
            <person name="Behra P.R.K."/>
            <person name="Ramesh M."/>
            <person name="Das S."/>
            <person name="Dasgupta S."/>
            <person name="Kirsebom L.A."/>
        </authorList>
    </citation>
    <scope>NUCLEOTIDE SEQUENCE</scope>
    <source>
        <strain evidence="3">DSM 45406</strain>
    </source>
</reference>
<name>A0A9X2Y564_9MYCO</name>
<gene>
    <name evidence="3" type="ORF">H7H73_31685</name>
    <name evidence="4" type="ORF">MJO55_25705</name>
</gene>
<dbReference type="Proteomes" id="UP001140272">
    <property type="component" value="Unassembled WGS sequence"/>
</dbReference>
<dbReference type="RefSeq" id="WP_043413463.1">
    <property type="nucleotide sequence ID" value="NZ_CP092427.2"/>
</dbReference>
<dbReference type="EMBL" id="CP092427">
    <property type="protein sequence ID" value="ULP36537.1"/>
    <property type="molecule type" value="Genomic_DNA"/>
</dbReference>
<evidence type="ECO:0000313" key="6">
    <source>
        <dbReference type="Proteomes" id="UP001140272"/>
    </source>
</evidence>
<dbReference type="InterPro" id="IPR024455">
    <property type="entry name" value="Phage_capsid"/>
</dbReference>
<dbReference type="Proteomes" id="UP001055159">
    <property type="component" value="Chromosome"/>
</dbReference>
<comment type="subcellular location">
    <subcellularLocation>
        <location evidence="1">Virion</location>
    </subcellularLocation>
</comment>
<reference evidence="3" key="2">
    <citation type="journal article" date="2022" name="BMC Genomics">
        <title>Comparative genome analysis of mycobacteria focusing on tRNA and non-coding RNA.</title>
        <authorList>
            <person name="Behra P.R.K."/>
            <person name="Pettersson B.M.F."/>
            <person name="Ramesh M."/>
            <person name="Das S."/>
            <person name="Dasgupta S."/>
            <person name="Kirsebom L.A."/>
        </authorList>
    </citation>
    <scope>NUCLEOTIDE SEQUENCE</scope>
    <source>
        <strain evidence="3">DSM 45406</strain>
    </source>
</reference>
<accession>A0A9X2Y564</accession>
<dbReference type="NCBIfam" id="TIGR01554">
    <property type="entry name" value="major_cap_HK97"/>
    <property type="match status" value="1"/>
</dbReference>
<dbReference type="Gene3D" id="3.30.2400.10">
    <property type="entry name" value="Major capsid protein gp5"/>
    <property type="match status" value="1"/>
</dbReference>
<keyword evidence="5" id="KW-1185">Reference proteome</keyword>
<sequence length="279" mass="29265">MAVRADYAAILAPEDVAALLVDPVLQTAVAGQLLTPTRTSGRQYRIPIVKTDPSAAWVNEGEEIPIVEGEVDEVEVLPRKLAGLNVISRELANDSSPDAGKVIGDGLARDISRKLDAALFAATTAKGPSGLPSLTGVVAATAATMSAVVDTLIGVTYTLEANHASPTNWVAHPDTAARISSLKKATDSNEPLLGNDISVPGKRTLLGTPLLTSPYVAANIVWGVDKKYSRLVVWEDAEVESDRSVFFTSDRIAVRATMRGGFAFTHPGSVAKVTLPAAS</sequence>
<evidence type="ECO:0000313" key="5">
    <source>
        <dbReference type="Proteomes" id="UP001055159"/>
    </source>
</evidence>
<dbReference type="AlphaFoldDB" id="A0A9X2Y564"/>
<organism evidence="3 6">
    <name type="scientific">Mycolicibacterium rufum</name>
    <dbReference type="NCBI Taxonomy" id="318424"/>
    <lineage>
        <taxon>Bacteria</taxon>
        <taxon>Bacillati</taxon>
        <taxon>Actinomycetota</taxon>
        <taxon>Actinomycetes</taxon>
        <taxon>Mycobacteriales</taxon>
        <taxon>Mycobacteriaceae</taxon>
        <taxon>Mycolicibacterium</taxon>
    </lineage>
</organism>